<dbReference type="NCBIfam" id="NF045960">
    <property type="entry name" value="MHO_1580_fam"/>
    <property type="match status" value="1"/>
</dbReference>
<accession>A0A858U621</accession>
<name>A0A858U621_9MOLU</name>
<evidence type="ECO:0000313" key="1">
    <source>
        <dbReference type="EMBL" id="QJG66683.1"/>
    </source>
</evidence>
<proteinExistence type="predicted"/>
<protein>
    <submittedName>
        <fullName evidence="1">Uncharacterized protein</fullName>
    </submittedName>
</protein>
<keyword evidence="2" id="KW-1185">Reference proteome</keyword>
<dbReference type="AlphaFoldDB" id="A0A858U621"/>
<gene>
    <name evidence="1" type="ORF">HGG64_03200</name>
</gene>
<dbReference type="EMBL" id="CP051480">
    <property type="protein sequence ID" value="QJG66683.1"/>
    <property type="molecule type" value="Genomic_DNA"/>
</dbReference>
<evidence type="ECO:0000313" key="2">
    <source>
        <dbReference type="Proteomes" id="UP000501728"/>
    </source>
</evidence>
<sequence length="79" mass="9307">MDISFGEKLKKFSLVYNQYIPKPFFDKNIGLVDLKIKNIKGWLTKEKWHTVKYDKIEQIVKNAKNLEEISKIGGGKRHK</sequence>
<organism evidence="1 2">
    <name type="scientific">Mycoplasma phocoeninasale</name>
    <dbReference type="NCBI Taxonomy" id="2726117"/>
    <lineage>
        <taxon>Bacteria</taxon>
        <taxon>Bacillati</taxon>
        <taxon>Mycoplasmatota</taxon>
        <taxon>Mollicutes</taxon>
        <taxon>Mycoplasmataceae</taxon>
        <taxon>Mycoplasma</taxon>
    </lineage>
</organism>
<reference evidence="1 2" key="1">
    <citation type="submission" date="2020-04" db="EMBL/GenBank/DDBJ databases">
        <title>Novel Mycoplasma species detected in Phocoena phocoena (harbor porpoise) from the USA.</title>
        <authorList>
            <person name="Volokhov D.V."/>
        </authorList>
    </citation>
    <scope>NUCLEOTIDE SEQUENCE [LARGE SCALE GENOMIC DNA]</scope>
    <source>
        <strain evidence="1 2">C264-NAS</strain>
    </source>
</reference>
<dbReference type="Proteomes" id="UP000501728">
    <property type="component" value="Chromosome"/>
</dbReference>
<dbReference type="KEGG" id="mphn:HGG64_03200"/>